<evidence type="ECO:0000259" key="2">
    <source>
        <dbReference type="PROSITE" id="PS51827"/>
    </source>
</evidence>
<dbReference type="PROSITE" id="PS51827">
    <property type="entry name" value="XTBD"/>
    <property type="match status" value="1"/>
</dbReference>
<dbReference type="CTD" id="91368"/>
<reference evidence="6" key="1">
    <citation type="journal article" date="2006" name="Science">
        <title>Ancient noncoding elements conserved in the human genome.</title>
        <authorList>
            <person name="Venkatesh B."/>
            <person name="Kirkness E.F."/>
            <person name="Loh Y.H."/>
            <person name="Halpern A.L."/>
            <person name="Lee A.P."/>
            <person name="Johnson J."/>
            <person name="Dandona N."/>
            <person name="Viswanathan L.D."/>
            <person name="Tay A."/>
            <person name="Venter J.C."/>
            <person name="Strausberg R.L."/>
            <person name="Brenner S."/>
        </authorList>
    </citation>
    <scope>NUCLEOTIDE SEQUENCE [LARGE SCALE GENOMIC DNA]</scope>
</reference>
<dbReference type="OMA" id="SDKHWEA"/>
<protein>
    <submittedName>
        <fullName evidence="5">CDKN2A interacting protein N-terminal like</fullName>
    </submittedName>
    <submittedName>
        <fullName evidence="4">CDKN2A-interacting protein-like protein</fullName>
    </submittedName>
    <submittedName>
        <fullName evidence="3">Cdkn2aip-a protein</fullName>
    </submittedName>
</protein>
<keyword evidence="6" id="KW-1185">Reference proteome</keyword>
<feature type="domain" description="XRN2-binding (XTBD)" evidence="2">
    <location>
        <begin position="19"/>
        <end position="105"/>
    </location>
</feature>
<evidence type="ECO:0000313" key="5">
    <source>
        <dbReference type="Ensembl" id="ENSCMIP00000012439.1"/>
    </source>
</evidence>
<name>K4FU20_CALMI</name>
<dbReference type="GeneID" id="103183682"/>
<dbReference type="GeneTree" id="ENSGT00940000157177"/>
<proteinExistence type="evidence at transcript level"/>
<gene>
    <name evidence="5" type="primary">cdkn2aipnl</name>
</gene>
<evidence type="ECO:0000313" key="6">
    <source>
        <dbReference type="Proteomes" id="UP000314986"/>
    </source>
</evidence>
<reference evidence="5" key="5">
    <citation type="submission" date="2025-05" db="UniProtKB">
        <authorList>
            <consortium name="Ensembl"/>
        </authorList>
    </citation>
    <scope>IDENTIFICATION</scope>
</reference>
<sequence>MADDVEDYLKQNRETADFVEGLRGLWESDKQWTARREFLLRNLSEEHKQNTDYLVALSMVWANHVFMGCRYNEGLMEKVLEMADGVDVEDAPIFTTRDEIMKRKQ</sequence>
<dbReference type="RefSeq" id="NP_001279270.1">
    <property type="nucleotide sequence ID" value="NM_001292341.1"/>
</dbReference>
<dbReference type="EMBL" id="JX209243">
    <property type="protein sequence ID" value="AFM87557.1"/>
    <property type="molecule type" value="mRNA"/>
</dbReference>
<evidence type="ECO:0000256" key="1">
    <source>
        <dbReference type="ARBA" id="ARBA00010053"/>
    </source>
</evidence>
<reference evidence="6" key="2">
    <citation type="journal article" date="2007" name="PLoS Biol.">
        <title>Survey sequencing and comparative analysis of the elephant shark (Callorhinchus milii) genome.</title>
        <authorList>
            <person name="Venkatesh B."/>
            <person name="Kirkness E.F."/>
            <person name="Loh Y.H."/>
            <person name="Halpern A.L."/>
            <person name="Lee A.P."/>
            <person name="Johnson J."/>
            <person name="Dandona N."/>
            <person name="Viswanathan L.D."/>
            <person name="Tay A."/>
            <person name="Venter J.C."/>
            <person name="Strausberg R.L."/>
            <person name="Brenner S."/>
        </authorList>
    </citation>
    <scope>NUCLEOTIDE SEQUENCE [LARGE SCALE GENOMIC DNA]</scope>
</reference>
<organism evidence="3">
    <name type="scientific">Callorhinchus milii</name>
    <name type="common">Ghost shark</name>
    <dbReference type="NCBI Taxonomy" id="7868"/>
    <lineage>
        <taxon>Eukaryota</taxon>
        <taxon>Metazoa</taxon>
        <taxon>Chordata</taxon>
        <taxon>Craniata</taxon>
        <taxon>Vertebrata</taxon>
        <taxon>Chondrichthyes</taxon>
        <taxon>Holocephali</taxon>
        <taxon>Chimaeriformes</taxon>
        <taxon>Callorhinchidae</taxon>
        <taxon>Callorhinchus</taxon>
    </lineage>
</organism>
<dbReference type="AlphaFoldDB" id="K4FU20"/>
<evidence type="ECO:0000313" key="4">
    <source>
        <dbReference type="EMBL" id="AFM87557.1"/>
    </source>
</evidence>
<comment type="similarity">
    <text evidence="1">Belongs to the CARF family.</text>
</comment>
<dbReference type="PANTHER" id="PTHR48430">
    <property type="entry name" value="PARTNER OF XRN-2 PROTEIN 1"/>
    <property type="match status" value="1"/>
</dbReference>
<reference evidence="3" key="3">
    <citation type="journal article" date="2012" name="PLoS ONE">
        <title>Sequencing and Analysis of Full-Length cDNAs, 5'-ESTs and 3'-ESTs from a Cartilaginous Fish, the Elephant Shark (Callorhinchus milii).</title>
        <authorList>
            <person name="Tan Y.Y."/>
            <person name="Kodzius R."/>
            <person name="Tay B.H."/>
            <person name="Tay A."/>
            <person name="Brenner S."/>
            <person name="Venkatesh B."/>
        </authorList>
    </citation>
    <scope>NUCLEOTIDE SEQUENCE</scope>
    <source>
        <tissue evidence="3">Intestine</tissue>
        <tissue evidence="4">Kidney</tissue>
    </source>
</reference>
<dbReference type="KEGG" id="cmk:103183682"/>
<dbReference type="OrthoDB" id="2359216at2759"/>
<dbReference type="PANTHER" id="PTHR48430:SF1">
    <property type="entry name" value="PARTNER OF XRN-2 PROTEIN 1"/>
    <property type="match status" value="1"/>
</dbReference>
<dbReference type="EMBL" id="JX052656">
    <property type="protein sequence ID" value="AFK10884.1"/>
    <property type="molecule type" value="mRNA"/>
</dbReference>
<dbReference type="Ensembl" id="ENSCMIT00000012727.1">
    <property type="protein sequence ID" value="ENSCMIP00000012439.1"/>
    <property type="gene ID" value="ENSCMIG00000006324.1"/>
</dbReference>
<reference evidence="6" key="4">
    <citation type="journal article" date="2014" name="Nature">
        <title>Elephant shark genome provides unique insights into gnathostome evolution.</title>
        <authorList>
            <consortium name="International Elephant Shark Genome Sequencing Consortium"/>
            <person name="Venkatesh B."/>
            <person name="Lee A.P."/>
            <person name="Ravi V."/>
            <person name="Maurya A.K."/>
            <person name="Lian M.M."/>
            <person name="Swann J.B."/>
            <person name="Ohta Y."/>
            <person name="Flajnik M.F."/>
            <person name="Sutoh Y."/>
            <person name="Kasahara M."/>
            <person name="Hoon S."/>
            <person name="Gangu V."/>
            <person name="Roy S.W."/>
            <person name="Irimia M."/>
            <person name="Korzh V."/>
            <person name="Kondrychyn I."/>
            <person name="Lim Z.W."/>
            <person name="Tay B.H."/>
            <person name="Tohari S."/>
            <person name="Kong K.W."/>
            <person name="Ho S."/>
            <person name="Lorente-Galdos B."/>
            <person name="Quilez J."/>
            <person name="Marques-Bonet T."/>
            <person name="Raney B.J."/>
            <person name="Ingham P.W."/>
            <person name="Tay A."/>
            <person name="Hillier L.W."/>
            <person name="Minx P."/>
            <person name="Boehm T."/>
            <person name="Wilson R.K."/>
            <person name="Brenner S."/>
            <person name="Warren W.C."/>
        </authorList>
    </citation>
    <scope>NUCLEOTIDE SEQUENCE [LARGE SCALE GENOMIC DNA]</scope>
</reference>
<dbReference type="InterPro" id="IPR021859">
    <property type="entry name" value="XTBD"/>
</dbReference>
<dbReference type="Pfam" id="PF11952">
    <property type="entry name" value="XTBD"/>
    <property type="match status" value="1"/>
</dbReference>
<evidence type="ECO:0000313" key="3">
    <source>
        <dbReference type="EMBL" id="AFK10884.1"/>
    </source>
</evidence>
<accession>K4FU20</accession>
<dbReference type="Proteomes" id="UP000314986">
    <property type="component" value="Unassembled WGS sequence"/>
</dbReference>